<accession>A0ABW5K5H2</accession>
<reference evidence="3" key="1">
    <citation type="journal article" date="2019" name="Int. J. Syst. Evol. Microbiol.">
        <title>The Global Catalogue of Microorganisms (GCM) 10K type strain sequencing project: providing services to taxonomists for standard genome sequencing and annotation.</title>
        <authorList>
            <consortium name="The Broad Institute Genomics Platform"/>
            <consortium name="The Broad Institute Genome Sequencing Center for Infectious Disease"/>
            <person name="Wu L."/>
            <person name="Ma J."/>
        </authorList>
    </citation>
    <scope>NUCLEOTIDE SEQUENCE [LARGE SCALE GENOMIC DNA]</scope>
    <source>
        <strain evidence="3">KCTC 42808</strain>
    </source>
</reference>
<dbReference type="RefSeq" id="WP_379905049.1">
    <property type="nucleotide sequence ID" value="NZ_JBHULM010000011.1"/>
</dbReference>
<evidence type="ECO:0000313" key="2">
    <source>
        <dbReference type="EMBL" id="MFD2543303.1"/>
    </source>
</evidence>
<name>A0ABW5K5H2_9FLAO</name>
<keyword evidence="1" id="KW-0732">Signal</keyword>
<protein>
    <submittedName>
        <fullName evidence="2">Uncharacterized protein</fullName>
    </submittedName>
</protein>
<dbReference type="EMBL" id="JBHULM010000011">
    <property type="protein sequence ID" value="MFD2543303.1"/>
    <property type="molecule type" value="Genomic_DNA"/>
</dbReference>
<evidence type="ECO:0000256" key="1">
    <source>
        <dbReference type="SAM" id="SignalP"/>
    </source>
</evidence>
<gene>
    <name evidence="2" type="ORF">ACFSSB_13300</name>
</gene>
<feature type="signal peptide" evidence="1">
    <location>
        <begin position="1"/>
        <end position="24"/>
    </location>
</feature>
<keyword evidence="3" id="KW-1185">Reference proteome</keyword>
<evidence type="ECO:0000313" key="3">
    <source>
        <dbReference type="Proteomes" id="UP001597467"/>
    </source>
</evidence>
<dbReference type="Proteomes" id="UP001597467">
    <property type="component" value="Unassembled WGS sequence"/>
</dbReference>
<sequence length="55" mass="6094">MKSLKIIVLVAVVSAIFASLTPQQNPTKEKDKNDQTIVKVTFKKEKKGIKVPQQG</sequence>
<comment type="caution">
    <text evidence="2">The sequence shown here is derived from an EMBL/GenBank/DDBJ whole genome shotgun (WGS) entry which is preliminary data.</text>
</comment>
<feature type="chain" id="PRO_5045340289" evidence="1">
    <location>
        <begin position="25"/>
        <end position="55"/>
    </location>
</feature>
<organism evidence="2 3">
    <name type="scientific">Lacinutrix gracilariae</name>
    <dbReference type="NCBI Taxonomy" id="1747198"/>
    <lineage>
        <taxon>Bacteria</taxon>
        <taxon>Pseudomonadati</taxon>
        <taxon>Bacteroidota</taxon>
        <taxon>Flavobacteriia</taxon>
        <taxon>Flavobacteriales</taxon>
        <taxon>Flavobacteriaceae</taxon>
        <taxon>Lacinutrix</taxon>
    </lineage>
</organism>
<proteinExistence type="predicted"/>